<dbReference type="PANTHER" id="PTHR42742:SF3">
    <property type="entry name" value="FRUCTOKINASE"/>
    <property type="match status" value="1"/>
</dbReference>
<dbReference type="InterPro" id="IPR043129">
    <property type="entry name" value="ATPase_NBD"/>
</dbReference>
<gene>
    <name evidence="8" type="ORF">ABS311_09390</name>
</gene>
<keyword evidence="5" id="KW-0119">Carbohydrate metabolism</keyword>
<keyword evidence="4" id="KW-0460">Magnesium</keyword>
<dbReference type="PROSITE" id="PS01125">
    <property type="entry name" value="ROK"/>
    <property type="match status" value="1"/>
</dbReference>
<comment type="cofactor">
    <cofactor evidence="1">
        <name>Mg(2+)</name>
        <dbReference type="ChEBI" id="CHEBI:18420"/>
    </cofactor>
</comment>
<dbReference type="InterPro" id="IPR000600">
    <property type="entry name" value="ROK"/>
</dbReference>
<dbReference type="SUPFAM" id="SSF53067">
    <property type="entry name" value="Actin-like ATPase domain"/>
    <property type="match status" value="1"/>
</dbReference>
<evidence type="ECO:0000256" key="4">
    <source>
        <dbReference type="ARBA" id="ARBA00022842"/>
    </source>
</evidence>
<evidence type="ECO:0000256" key="3">
    <source>
        <dbReference type="ARBA" id="ARBA00022833"/>
    </source>
</evidence>
<evidence type="ECO:0000313" key="9">
    <source>
        <dbReference type="Proteomes" id="UP001467690"/>
    </source>
</evidence>
<name>A0ABV1RH95_9ALTE</name>
<dbReference type="InterPro" id="IPR049874">
    <property type="entry name" value="ROK_cs"/>
</dbReference>
<sequence>MSEYYAAIEAGGTKFNCALMNSNREIIELTRIATTTPQETISQVLAFYRPLQALYKIKSLGLASFGPMDLNANSGNYGGIAKTPKPSWSYTPLSQKLNAELGLPVFFDTDVNGAILAEYLWGKAQNSKVAVYVTIGTGVGGGIIVNGHILNGLHHPEMGHMLLPTKEDNNGHCPFHGNCLEGLAAGPSIQKTWQEKAENLADDHPAWQQQVDHIAAFCHNLIVTLGPEKIILGGGVLQKPGLLEKIAPQCEEKLNQYLTLPQTLDEIIVAPSLGDKSGLYGALALAMGHGSHQINC</sequence>
<dbReference type="EC" id="2.7.1.4" evidence="6"/>
<evidence type="ECO:0000313" key="8">
    <source>
        <dbReference type="EMBL" id="MER2492095.1"/>
    </source>
</evidence>
<evidence type="ECO:0000256" key="6">
    <source>
        <dbReference type="ARBA" id="ARBA00038887"/>
    </source>
</evidence>
<comment type="catalytic activity">
    <reaction evidence="7">
        <text>D-fructose + ATP = D-fructose 6-phosphate + ADP + H(+)</text>
        <dbReference type="Rhea" id="RHEA:16125"/>
        <dbReference type="ChEBI" id="CHEBI:15378"/>
        <dbReference type="ChEBI" id="CHEBI:30616"/>
        <dbReference type="ChEBI" id="CHEBI:37721"/>
        <dbReference type="ChEBI" id="CHEBI:61527"/>
        <dbReference type="ChEBI" id="CHEBI:456216"/>
        <dbReference type="EC" id="2.7.1.4"/>
    </reaction>
</comment>
<dbReference type="CDD" id="cd24067">
    <property type="entry name" value="ASKHA_NBD_ROK_BsFRK-like"/>
    <property type="match status" value="1"/>
</dbReference>
<evidence type="ECO:0000256" key="7">
    <source>
        <dbReference type="ARBA" id="ARBA00048451"/>
    </source>
</evidence>
<proteinExistence type="predicted"/>
<keyword evidence="3" id="KW-0862">Zinc</keyword>
<protein>
    <recommendedName>
        <fullName evidence="6">fructokinase</fullName>
        <ecNumber evidence="6">2.7.1.4</ecNumber>
    </recommendedName>
</protein>
<accession>A0ABV1RH95</accession>
<evidence type="ECO:0000256" key="2">
    <source>
        <dbReference type="ARBA" id="ARBA00022723"/>
    </source>
</evidence>
<dbReference type="PANTHER" id="PTHR42742">
    <property type="entry name" value="TRANSCRIPTIONAL REPRESSOR MPRA"/>
    <property type="match status" value="1"/>
</dbReference>
<evidence type="ECO:0000256" key="1">
    <source>
        <dbReference type="ARBA" id="ARBA00001946"/>
    </source>
</evidence>
<organism evidence="8 9">
    <name type="scientific">Catenovulum sediminis</name>
    <dbReference type="NCBI Taxonomy" id="1740262"/>
    <lineage>
        <taxon>Bacteria</taxon>
        <taxon>Pseudomonadati</taxon>
        <taxon>Pseudomonadota</taxon>
        <taxon>Gammaproteobacteria</taxon>
        <taxon>Alteromonadales</taxon>
        <taxon>Alteromonadaceae</taxon>
        <taxon>Catenovulum</taxon>
    </lineage>
</organism>
<keyword evidence="2" id="KW-0479">Metal-binding</keyword>
<dbReference type="Pfam" id="PF00480">
    <property type="entry name" value="ROK"/>
    <property type="match status" value="1"/>
</dbReference>
<dbReference type="Gene3D" id="3.30.420.40">
    <property type="match status" value="2"/>
</dbReference>
<comment type="caution">
    <text evidence="8">The sequence shown here is derived from an EMBL/GenBank/DDBJ whole genome shotgun (WGS) entry which is preliminary data.</text>
</comment>
<evidence type="ECO:0000256" key="5">
    <source>
        <dbReference type="ARBA" id="ARBA00023277"/>
    </source>
</evidence>
<dbReference type="EMBL" id="JBELOE010000197">
    <property type="protein sequence ID" value="MER2492095.1"/>
    <property type="molecule type" value="Genomic_DNA"/>
</dbReference>
<dbReference type="Proteomes" id="UP001467690">
    <property type="component" value="Unassembled WGS sequence"/>
</dbReference>
<reference evidence="8 9" key="1">
    <citation type="submission" date="2024-06" db="EMBL/GenBank/DDBJ databases">
        <authorList>
            <person name="Chen R.Y."/>
        </authorList>
    </citation>
    <scope>NUCLEOTIDE SEQUENCE [LARGE SCALE GENOMIC DNA]</scope>
    <source>
        <strain evidence="8 9">D2</strain>
    </source>
</reference>
<dbReference type="InterPro" id="IPR051804">
    <property type="entry name" value="Carb_Metab_Reg_Kinase/Isom"/>
</dbReference>
<dbReference type="RefSeq" id="WP_350401588.1">
    <property type="nucleotide sequence ID" value="NZ_JBELOE010000197.1"/>
</dbReference>
<keyword evidence="9" id="KW-1185">Reference proteome</keyword>